<dbReference type="AlphaFoldDB" id="A0A6J6H976"/>
<dbReference type="Gene3D" id="3.40.710.10">
    <property type="entry name" value="DD-peptidase/beta-lactamase superfamily"/>
    <property type="match status" value="1"/>
</dbReference>
<dbReference type="InterPro" id="IPR012338">
    <property type="entry name" value="Beta-lactam/transpept-like"/>
</dbReference>
<accession>A0A6J6H976</accession>
<feature type="domain" description="Penicillin-binding protein dimerisation" evidence="4">
    <location>
        <begin position="53"/>
        <end position="227"/>
    </location>
</feature>
<dbReference type="GO" id="GO:0071555">
    <property type="term" value="P:cell wall organization"/>
    <property type="evidence" value="ECO:0007669"/>
    <property type="project" value="TreeGrafter"/>
</dbReference>
<protein>
    <submittedName>
        <fullName evidence="5">Unannotated protein</fullName>
    </submittedName>
</protein>
<reference evidence="5" key="1">
    <citation type="submission" date="2020-05" db="EMBL/GenBank/DDBJ databases">
        <authorList>
            <person name="Chiriac C."/>
            <person name="Salcher M."/>
            <person name="Ghai R."/>
            <person name="Kavagutti S V."/>
        </authorList>
    </citation>
    <scope>NUCLEOTIDE SEQUENCE</scope>
</reference>
<proteinExistence type="predicted"/>
<gene>
    <name evidence="5" type="ORF">UFOPK1874_00375</name>
</gene>
<comment type="subcellular location">
    <subcellularLocation>
        <location evidence="1">Membrane</location>
    </subcellularLocation>
</comment>
<sequence>MVGERSLSRIGVLVTVACLLLGLLTVRLWFLQAVDAPGLEEKVREVRTRTIKLTPERGRIFDLKGRIAAGNERILTITIERGVIAKPLARSQMWARLSGALNMTVSQLEDRYQSKRYDQLQPLPLKEDVAEDLGIYLRERSEDYPGVDVREEWRREYPYAPMASHVIGFLGAIKAGSEEEYYKNLGYDPDARVGQFGVEQTYEAVLRGTPGYVKYEVDSRGRFLRQLERRDPIPGNDLQLTIDLDIQQFAEQALQNELLLRRRTEAPQVMQFGEPDPQYPEVTYYKAPAGSTVVLNHDTGEVVAMASYPNFDNRWFNAGITSEKFGQLFPKTDDPDMSILVNRAISGRYNLGSTFKPFVAFAALNTGQLAGGTEYTLVDRGTYKLVSIPEERCQLNVKCVFKNAVCGNGAPCKYGRINVVTALAVSSDVFFYKIGEQIFTERGNRPVLEEQVRLFGFGSPTEIDLPYEYIGTIPNKALKQRLAASGAIAKEEGKGYYVGDNVQFSIGQGLLSATPLQLAVGYGALGNGGKVMKPRVVRAIWAPGTPNGKSGRVDLDAGVIVKDFSAPEIVRDVQARPEVLDPIVRGLKRVITGPGVTSDIYHSTTGEKLFRSYPKRSLPIAGKTGTAQGAKNLPWNDSSAFAAFSLSKKYPYTAVAYLEKSGYGSRAAAPVVKCIFTALAGKIQVSPALAADPLDIGSFEVATPQSLSNPLCLVGSGSSVRD</sequence>
<dbReference type="Pfam" id="PF03717">
    <property type="entry name" value="PBP_dimer"/>
    <property type="match status" value="1"/>
</dbReference>
<dbReference type="EMBL" id="CAEZUX010000024">
    <property type="protein sequence ID" value="CAB4610262.1"/>
    <property type="molecule type" value="Genomic_DNA"/>
</dbReference>
<dbReference type="PANTHER" id="PTHR30627">
    <property type="entry name" value="PEPTIDOGLYCAN D,D-TRANSPEPTIDASE"/>
    <property type="match status" value="1"/>
</dbReference>
<dbReference type="SUPFAM" id="SSF56601">
    <property type="entry name" value="beta-lactamase/transpeptidase-like"/>
    <property type="match status" value="1"/>
</dbReference>
<dbReference type="InterPro" id="IPR001460">
    <property type="entry name" value="PCN-bd_Tpept"/>
</dbReference>
<feature type="domain" description="Penicillin-binding protein transpeptidase" evidence="3">
    <location>
        <begin position="290"/>
        <end position="675"/>
    </location>
</feature>
<dbReference type="GO" id="GO:0008658">
    <property type="term" value="F:penicillin binding"/>
    <property type="evidence" value="ECO:0007669"/>
    <property type="project" value="InterPro"/>
</dbReference>
<dbReference type="InterPro" id="IPR036138">
    <property type="entry name" value="PBP_dimer_sf"/>
</dbReference>
<dbReference type="Gene3D" id="3.90.1310.10">
    <property type="entry name" value="Penicillin-binding protein 2a (Domain 2)"/>
    <property type="match status" value="1"/>
</dbReference>
<evidence type="ECO:0000259" key="4">
    <source>
        <dbReference type="Pfam" id="PF03717"/>
    </source>
</evidence>
<keyword evidence="2" id="KW-0472">Membrane</keyword>
<evidence type="ECO:0000256" key="2">
    <source>
        <dbReference type="ARBA" id="ARBA00023136"/>
    </source>
</evidence>
<dbReference type="InterPro" id="IPR050515">
    <property type="entry name" value="Beta-lactam/transpept"/>
</dbReference>
<organism evidence="5">
    <name type="scientific">freshwater metagenome</name>
    <dbReference type="NCBI Taxonomy" id="449393"/>
    <lineage>
        <taxon>unclassified sequences</taxon>
        <taxon>metagenomes</taxon>
        <taxon>ecological metagenomes</taxon>
    </lineage>
</organism>
<dbReference type="GO" id="GO:0005886">
    <property type="term" value="C:plasma membrane"/>
    <property type="evidence" value="ECO:0007669"/>
    <property type="project" value="TreeGrafter"/>
</dbReference>
<evidence type="ECO:0000313" key="5">
    <source>
        <dbReference type="EMBL" id="CAB4610262.1"/>
    </source>
</evidence>
<evidence type="ECO:0000259" key="3">
    <source>
        <dbReference type="Pfam" id="PF00905"/>
    </source>
</evidence>
<name>A0A6J6H976_9ZZZZ</name>
<evidence type="ECO:0000256" key="1">
    <source>
        <dbReference type="ARBA" id="ARBA00004370"/>
    </source>
</evidence>
<dbReference type="Pfam" id="PF00905">
    <property type="entry name" value="Transpeptidase"/>
    <property type="match status" value="1"/>
</dbReference>
<dbReference type="InterPro" id="IPR005311">
    <property type="entry name" value="PBP_dimer"/>
</dbReference>
<dbReference type="SUPFAM" id="SSF56519">
    <property type="entry name" value="Penicillin binding protein dimerisation domain"/>
    <property type="match status" value="1"/>
</dbReference>